<evidence type="ECO:0000259" key="5">
    <source>
        <dbReference type="PROSITE" id="PS50977"/>
    </source>
</evidence>
<evidence type="ECO:0000256" key="2">
    <source>
        <dbReference type="ARBA" id="ARBA00023125"/>
    </source>
</evidence>
<dbReference type="Pfam" id="PF00440">
    <property type="entry name" value="TetR_N"/>
    <property type="match status" value="1"/>
</dbReference>
<evidence type="ECO:0000256" key="4">
    <source>
        <dbReference type="PROSITE-ProRule" id="PRU00335"/>
    </source>
</evidence>
<accession>A0A4R6VM78</accession>
<dbReference type="GO" id="GO:0003677">
    <property type="term" value="F:DNA binding"/>
    <property type="evidence" value="ECO:0007669"/>
    <property type="project" value="UniProtKB-UniRule"/>
</dbReference>
<keyword evidence="2 4" id="KW-0238">DNA-binding</keyword>
<dbReference type="EMBL" id="SNYR01000002">
    <property type="protein sequence ID" value="TDQ64167.1"/>
    <property type="molecule type" value="Genomic_DNA"/>
</dbReference>
<dbReference type="RefSeq" id="WP_133572789.1">
    <property type="nucleotide sequence ID" value="NZ_SNYR01000002.1"/>
</dbReference>
<name>A0A4R6VM78_9HYPH</name>
<reference evidence="6 7" key="1">
    <citation type="submission" date="2019-03" db="EMBL/GenBank/DDBJ databases">
        <title>Genomic Encyclopedia of Type Strains, Phase III (KMG-III): the genomes of soil and plant-associated and newly described type strains.</title>
        <authorList>
            <person name="Whitman W."/>
        </authorList>
    </citation>
    <scope>NUCLEOTIDE SEQUENCE [LARGE SCALE GENOMIC DNA]</scope>
    <source>
        <strain evidence="6 7">CGMCC 1.7002</strain>
    </source>
</reference>
<organism evidence="6 7">
    <name type="scientific">Maritalea mobilis</name>
    <dbReference type="NCBI Taxonomy" id="483324"/>
    <lineage>
        <taxon>Bacteria</taxon>
        <taxon>Pseudomonadati</taxon>
        <taxon>Pseudomonadota</taxon>
        <taxon>Alphaproteobacteria</taxon>
        <taxon>Hyphomicrobiales</taxon>
        <taxon>Devosiaceae</taxon>
        <taxon>Maritalea</taxon>
    </lineage>
</organism>
<dbReference type="PROSITE" id="PS50977">
    <property type="entry name" value="HTH_TETR_2"/>
    <property type="match status" value="1"/>
</dbReference>
<dbReference type="AlphaFoldDB" id="A0A4R6VM78"/>
<dbReference type="PRINTS" id="PR00455">
    <property type="entry name" value="HTHTETR"/>
</dbReference>
<protein>
    <submittedName>
        <fullName evidence="6">TetR family transcriptional regulator</fullName>
    </submittedName>
</protein>
<feature type="domain" description="HTH tetR-type" evidence="5">
    <location>
        <begin position="15"/>
        <end position="75"/>
    </location>
</feature>
<dbReference type="Proteomes" id="UP000295391">
    <property type="component" value="Unassembled WGS sequence"/>
</dbReference>
<feature type="DNA-binding region" description="H-T-H motif" evidence="4">
    <location>
        <begin position="38"/>
        <end position="57"/>
    </location>
</feature>
<evidence type="ECO:0000313" key="7">
    <source>
        <dbReference type="Proteomes" id="UP000295391"/>
    </source>
</evidence>
<dbReference type="InterPro" id="IPR009057">
    <property type="entry name" value="Homeodomain-like_sf"/>
</dbReference>
<dbReference type="InterPro" id="IPR001647">
    <property type="entry name" value="HTH_TetR"/>
</dbReference>
<sequence>MVSKDEKRPRGRPKQFDEKTAIRKATDLFRRAGYDGVRIDQLAKEMGLNKPSFYRAFGDKEQLFARVAEAYMQEVWTEWQKGIERATSLDEAIDRTLDISISRFAAAAPSRAGCLVLTTMPAAAGEHDQIQKSLHHFLNAAQTQIAEKLATKFPDYFEQSALSADELASLINSTMHSLAIQARGGATSAELQKVKNIFLKSLQPMGIK</sequence>
<gene>
    <name evidence="6" type="ORF">ATL17_2180</name>
</gene>
<dbReference type="PANTHER" id="PTHR47506">
    <property type="entry name" value="TRANSCRIPTIONAL REGULATORY PROTEIN"/>
    <property type="match status" value="1"/>
</dbReference>
<dbReference type="PANTHER" id="PTHR47506:SF1">
    <property type="entry name" value="HTH-TYPE TRANSCRIPTIONAL REGULATOR YJDC"/>
    <property type="match status" value="1"/>
</dbReference>
<dbReference type="OrthoDB" id="9795242at2"/>
<evidence type="ECO:0000256" key="3">
    <source>
        <dbReference type="ARBA" id="ARBA00023163"/>
    </source>
</evidence>
<dbReference type="Gene3D" id="1.10.10.60">
    <property type="entry name" value="Homeodomain-like"/>
    <property type="match status" value="1"/>
</dbReference>
<evidence type="ECO:0000313" key="6">
    <source>
        <dbReference type="EMBL" id="TDQ64167.1"/>
    </source>
</evidence>
<proteinExistence type="predicted"/>
<keyword evidence="1" id="KW-0805">Transcription regulation</keyword>
<comment type="caution">
    <text evidence="6">The sequence shown here is derived from an EMBL/GenBank/DDBJ whole genome shotgun (WGS) entry which is preliminary data.</text>
</comment>
<dbReference type="SUPFAM" id="SSF48498">
    <property type="entry name" value="Tetracyclin repressor-like, C-terminal domain"/>
    <property type="match status" value="1"/>
</dbReference>
<dbReference type="Gene3D" id="1.10.357.10">
    <property type="entry name" value="Tetracycline Repressor, domain 2"/>
    <property type="match status" value="1"/>
</dbReference>
<dbReference type="SUPFAM" id="SSF46689">
    <property type="entry name" value="Homeodomain-like"/>
    <property type="match status" value="1"/>
</dbReference>
<keyword evidence="7" id="KW-1185">Reference proteome</keyword>
<dbReference type="InterPro" id="IPR036271">
    <property type="entry name" value="Tet_transcr_reg_TetR-rel_C_sf"/>
</dbReference>
<keyword evidence="3" id="KW-0804">Transcription</keyword>
<evidence type="ECO:0000256" key="1">
    <source>
        <dbReference type="ARBA" id="ARBA00023015"/>
    </source>
</evidence>